<comment type="caution">
    <text evidence="10">The sequence shown here is derived from an EMBL/GenBank/DDBJ whole genome shotgun (WGS) entry which is preliminary data.</text>
</comment>
<name>A0AAN6ZVZ4_9PEZI</name>
<feature type="region of interest" description="Disordered" evidence="8">
    <location>
        <begin position="528"/>
        <end position="574"/>
    </location>
</feature>
<keyword evidence="11" id="KW-1185">Reference proteome</keyword>
<organism evidence="10 11">
    <name type="scientific">Chaetomidium leptoderma</name>
    <dbReference type="NCBI Taxonomy" id="669021"/>
    <lineage>
        <taxon>Eukaryota</taxon>
        <taxon>Fungi</taxon>
        <taxon>Dikarya</taxon>
        <taxon>Ascomycota</taxon>
        <taxon>Pezizomycotina</taxon>
        <taxon>Sordariomycetes</taxon>
        <taxon>Sordariomycetidae</taxon>
        <taxon>Sordariales</taxon>
        <taxon>Chaetomiaceae</taxon>
        <taxon>Chaetomidium</taxon>
    </lineage>
</organism>
<feature type="compositionally biased region" description="Pro residues" evidence="8">
    <location>
        <begin position="532"/>
        <end position="550"/>
    </location>
</feature>
<keyword evidence="5 7" id="KW-0539">Nucleus</keyword>
<reference evidence="10" key="2">
    <citation type="submission" date="2023-05" db="EMBL/GenBank/DDBJ databases">
        <authorList>
            <consortium name="Lawrence Berkeley National Laboratory"/>
            <person name="Steindorff A."/>
            <person name="Hensen N."/>
            <person name="Bonometti L."/>
            <person name="Westerberg I."/>
            <person name="Brannstrom I.O."/>
            <person name="Guillou S."/>
            <person name="Cros-Aarteil S."/>
            <person name="Calhoun S."/>
            <person name="Haridas S."/>
            <person name="Kuo A."/>
            <person name="Mondo S."/>
            <person name="Pangilinan J."/>
            <person name="Riley R."/>
            <person name="Labutti K."/>
            <person name="Andreopoulos B."/>
            <person name="Lipzen A."/>
            <person name="Chen C."/>
            <person name="Yanf M."/>
            <person name="Daum C."/>
            <person name="Ng V."/>
            <person name="Clum A."/>
            <person name="Ohm R."/>
            <person name="Martin F."/>
            <person name="Silar P."/>
            <person name="Natvig D."/>
            <person name="Lalanne C."/>
            <person name="Gautier V."/>
            <person name="Ament-Velasquez S.L."/>
            <person name="Kruys A."/>
            <person name="Hutchinson M.I."/>
            <person name="Powell A.J."/>
            <person name="Barry K."/>
            <person name="Miller A.N."/>
            <person name="Grigoriev I.V."/>
            <person name="Debuchy R."/>
            <person name="Gladieux P."/>
            <person name="Thoren M.H."/>
            <person name="Johannesson H."/>
        </authorList>
    </citation>
    <scope>NUCLEOTIDE SEQUENCE</scope>
    <source>
        <strain evidence="10">CBS 538.74</strain>
    </source>
</reference>
<evidence type="ECO:0000256" key="2">
    <source>
        <dbReference type="ARBA" id="ARBA00008035"/>
    </source>
</evidence>
<dbReference type="GO" id="GO:0005634">
    <property type="term" value="C:nucleus"/>
    <property type="evidence" value="ECO:0007669"/>
    <property type="project" value="UniProtKB-SubCell"/>
</dbReference>
<dbReference type="Pfam" id="PF10513">
    <property type="entry name" value="EPL1"/>
    <property type="match status" value="1"/>
</dbReference>
<dbReference type="AlphaFoldDB" id="A0AAN6ZVZ4"/>
<dbReference type="Proteomes" id="UP001302745">
    <property type="component" value="Unassembled WGS sequence"/>
</dbReference>
<evidence type="ECO:0000256" key="8">
    <source>
        <dbReference type="SAM" id="MobiDB-lite"/>
    </source>
</evidence>
<dbReference type="InterPro" id="IPR024943">
    <property type="entry name" value="Enhancer_polycomb"/>
</dbReference>
<dbReference type="GO" id="GO:0035267">
    <property type="term" value="C:NuA4 histone acetyltransferase complex"/>
    <property type="evidence" value="ECO:0007669"/>
    <property type="project" value="InterPro"/>
</dbReference>
<dbReference type="EMBL" id="MU856956">
    <property type="protein sequence ID" value="KAK4152932.1"/>
    <property type="molecule type" value="Genomic_DNA"/>
</dbReference>
<keyword evidence="4 7" id="KW-0804">Transcription</keyword>
<comment type="similarity">
    <text evidence="2 7">Belongs to the enhancer of polycomb family.</text>
</comment>
<sequence length="574" mass="65764">MATRKVRYKKLSVKTPLSVLREDQIDPTEYESLTNEAQIATGVEQAEENEYHLQAVLQNAGAAVDNEIPVPPPQESTLNYDQLYARPFSKTSTYIRFSQTVEECIGCMYDMTEDDETFLKSYNLKRAASAQLSEDDFEKVMEVFEDTSYIKAPFASIDQTIVSYDDMLQGLLDLERAKVMPHAKELYEYWKSRRQALNNQPLHPTLKFEKHQESDEADPYVCFRRREVRQTRKTRARDVQSAEKLKRLRKELEEGRQLVLAALNRELLKAEALKTDRAIFEVRGQLKEHKIRLGIKTDDEDLIHQKPQKRKAPEAVAVQRPPPPTNLRIAVRPDGRPTEADLSLLADRLAEKENELRADIEKKVQSHNEWNRNHLDLTRGPLSPVHGPRQDTSFRPAKTQYLMTPPASASSSSLEEPTPMDLDKPENPQPLFKFRGVARDEASRENPPAYRRRIGRLNRLWIDRRGMASPPRDVSVEVLDRWKYDQSSDDEEDLPMYEADPFDTNALRFRASIPLPLWMTSRVAVPSARAPLPAPQQPTPQQPPPPPPPQKQQQASPQPQQPVPQPQPQAQTAA</sequence>
<evidence type="ECO:0000256" key="1">
    <source>
        <dbReference type="ARBA" id="ARBA00004123"/>
    </source>
</evidence>
<evidence type="ECO:0000256" key="5">
    <source>
        <dbReference type="ARBA" id="ARBA00023242"/>
    </source>
</evidence>
<feature type="region of interest" description="Disordered" evidence="8">
    <location>
        <begin position="404"/>
        <end position="429"/>
    </location>
</feature>
<evidence type="ECO:0000313" key="11">
    <source>
        <dbReference type="Proteomes" id="UP001302745"/>
    </source>
</evidence>
<comment type="subcellular location">
    <subcellularLocation>
        <location evidence="1 7">Nucleus</location>
    </subcellularLocation>
</comment>
<keyword evidence="3 7" id="KW-0805">Transcription regulation</keyword>
<evidence type="ECO:0000256" key="6">
    <source>
        <dbReference type="ARBA" id="ARBA00025513"/>
    </source>
</evidence>
<feature type="region of interest" description="Disordered" evidence="8">
    <location>
        <begin position="305"/>
        <end position="326"/>
    </location>
</feature>
<evidence type="ECO:0000313" key="10">
    <source>
        <dbReference type="EMBL" id="KAK4152932.1"/>
    </source>
</evidence>
<evidence type="ECO:0000256" key="7">
    <source>
        <dbReference type="RuleBase" id="RU361124"/>
    </source>
</evidence>
<dbReference type="PANTHER" id="PTHR14898">
    <property type="entry name" value="ENHANCER OF POLYCOMB"/>
    <property type="match status" value="1"/>
</dbReference>
<evidence type="ECO:0000256" key="4">
    <source>
        <dbReference type="ARBA" id="ARBA00023163"/>
    </source>
</evidence>
<evidence type="ECO:0000259" key="9">
    <source>
        <dbReference type="Pfam" id="PF10513"/>
    </source>
</evidence>
<feature type="domain" description="Enhancer of polycomb-like N-terminal" evidence="9">
    <location>
        <begin position="7"/>
        <end position="146"/>
    </location>
</feature>
<comment type="function">
    <text evidence="6">Component of the NuA4 histone acetyltransferase complex which is involved in transcriptional activation of selected genes principally by acetylation of nucleosomal histone H4 and H2A. The NuA4 complex is also involved in DNA repair. Involved in gene silencing by neighboring heterochromatin, blockage of the silencing spreading along the chromosome, and required for cell cycle progression through G2/M.</text>
</comment>
<accession>A0AAN6ZVZ4</accession>
<dbReference type="GO" id="GO:0006357">
    <property type="term" value="P:regulation of transcription by RNA polymerase II"/>
    <property type="evidence" value="ECO:0007669"/>
    <property type="project" value="InterPro"/>
</dbReference>
<reference evidence="10" key="1">
    <citation type="journal article" date="2023" name="Mol. Phylogenet. Evol.">
        <title>Genome-scale phylogeny and comparative genomics of the fungal order Sordariales.</title>
        <authorList>
            <person name="Hensen N."/>
            <person name="Bonometti L."/>
            <person name="Westerberg I."/>
            <person name="Brannstrom I.O."/>
            <person name="Guillou S."/>
            <person name="Cros-Aarteil S."/>
            <person name="Calhoun S."/>
            <person name="Haridas S."/>
            <person name="Kuo A."/>
            <person name="Mondo S."/>
            <person name="Pangilinan J."/>
            <person name="Riley R."/>
            <person name="LaButti K."/>
            <person name="Andreopoulos B."/>
            <person name="Lipzen A."/>
            <person name="Chen C."/>
            <person name="Yan M."/>
            <person name="Daum C."/>
            <person name="Ng V."/>
            <person name="Clum A."/>
            <person name="Steindorff A."/>
            <person name="Ohm R.A."/>
            <person name="Martin F."/>
            <person name="Silar P."/>
            <person name="Natvig D.O."/>
            <person name="Lalanne C."/>
            <person name="Gautier V."/>
            <person name="Ament-Velasquez S.L."/>
            <person name="Kruys A."/>
            <person name="Hutchinson M.I."/>
            <person name="Powell A.J."/>
            <person name="Barry K."/>
            <person name="Miller A.N."/>
            <person name="Grigoriev I.V."/>
            <person name="Debuchy R."/>
            <person name="Gladieux P."/>
            <person name="Hiltunen Thoren M."/>
            <person name="Johannesson H."/>
        </authorList>
    </citation>
    <scope>NUCLEOTIDE SEQUENCE</scope>
    <source>
        <strain evidence="10">CBS 538.74</strain>
    </source>
</reference>
<dbReference type="InterPro" id="IPR019542">
    <property type="entry name" value="Enhancer_polycomb-like_N"/>
</dbReference>
<evidence type="ECO:0000256" key="3">
    <source>
        <dbReference type="ARBA" id="ARBA00023015"/>
    </source>
</evidence>
<protein>
    <recommendedName>
        <fullName evidence="7">Enhancer of polycomb-like protein</fullName>
    </recommendedName>
</protein>
<proteinExistence type="inferred from homology"/>
<gene>
    <name evidence="10" type="ORF">C8A00DRAFT_44063</name>
</gene>